<gene>
    <name evidence="1" type="ORF">S03H2_70236</name>
</gene>
<dbReference type="EMBL" id="BARU01046618">
    <property type="protein sequence ID" value="GAH91899.1"/>
    <property type="molecule type" value="Genomic_DNA"/>
</dbReference>
<evidence type="ECO:0000313" key="1">
    <source>
        <dbReference type="EMBL" id="GAH91899.1"/>
    </source>
</evidence>
<protein>
    <submittedName>
        <fullName evidence="1">Uncharacterized protein</fullName>
    </submittedName>
</protein>
<proteinExistence type="predicted"/>
<sequence length="29" mass="3531">VYRIRRSGPIEFNFRYFKKLVITGSQDCH</sequence>
<reference evidence="1" key="1">
    <citation type="journal article" date="2014" name="Front. Microbiol.">
        <title>High frequency of phylogenetically diverse reductive dehalogenase-homologous genes in deep subseafloor sedimentary metagenomes.</title>
        <authorList>
            <person name="Kawai M."/>
            <person name="Futagami T."/>
            <person name="Toyoda A."/>
            <person name="Takaki Y."/>
            <person name="Nishi S."/>
            <person name="Hori S."/>
            <person name="Arai W."/>
            <person name="Tsubouchi T."/>
            <person name="Morono Y."/>
            <person name="Uchiyama I."/>
            <person name="Ito T."/>
            <person name="Fujiyama A."/>
            <person name="Inagaki F."/>
            <person name="Takami H."/>
        </authorList>
    </citation>
    <scope>NUCLEOTIDE SEQUENCE</scope>
    <source>
        <strain evidence="1">Expedition CK06-06</strain>
    </source>
</reference>
<feature type="non-terminal residue" evidence="1">
    <location>
        <position position="1"/>
    </location>
</feature>
<comment type="caution">
    <text evidence="1">The sequence shown here is derived from an EMBL/GenBank/DDBJ whole genome shotgun (WGS) entry which is preliminary data.</text>
</comment>
<organism evidence="1">
    <name type="scientific">marine sediment metagenome</name>
    <dbReference type="NCBI Taxonomy" id="412755"/>
    <lineage>
        <taxon>unclassified sequences</taxon>
        <taxon>metagenomes</taxon>
        <taxon>ecological metagenomes</taxon>
    </lineage>
</organism>
<name>X1KP31_9ZZZZ</name>
<accession>X1KP31</accession>
<dbReference type="AlphaFoldDB" id="X1KP31"/>